<dbReference type="InterPro" id="IPR036465">
    <property type="entry name" value="vWFA_dom_sf"/>
</dbReference>
<evidence type="ECO:0000313" key="3">
    <source>
        <dbReference type="Proteomes" id="UP001172911"/>
    </source>
</evidence>
<dbReference type="EMBL" id="JARPTC010000016">
    <property type="protein sequence ID" value="MDO7787863.1"/>
    <property type="molecule type" value="Genomic_DNA"/>
</dbReference>
<gene>
    <name evidence="2" type="ORF">P6N53_11590</name>
</gene>
<organism evidence="2 3">
    <name type="scientific">Desulforamulus aquiferis</name>
    <dbReference type="NCBI Taxonomy" id="1397668"/>
    <lineage>
        <taxon>Bacteria</taxon>
        <taxon>Bacillati</taxon>
        <taxon>Bacillota</taxon>
        <taxon>Clostridia</taxon>
        <taxon>Eubacteriales</taxon>
        <taxon>Peptococcaceae</taxon>
        <taxon>Desulforamulus</taxon>
    </lineage>
</organism>
<keyword evidence="3" id="KW-1185">Reference proteome</keyword>
<evidence type="ECO:0000259" key="1">
    <source>
        <dbReference type="PROSITE" id="PS50234"/>
    </source>
</evidence>
<dbReference type="AlphaFoldDB" id="A0AAW7ZEK8"/>
<feature type="domain" description="VWFA" evidence="1">
    <location>
        <begin position="98"/>
        <end position="166"/>
    </location>
</feature>
<dbReference type="Proteomes" id="UP001172911">
    <property type="component" value="Unassembled WGS sequence"/>
</dbReference>
<proteinExistence type="predicted"/>
<dbReference type="InterPro" id="IPR002035">
    <property type="entry name" value="VWF_A"/>
</dbReference>
<sequence length="178" mass="20092">MSAETLYVVLDISGSMREMGKLTTARSLITFIREYASQKKYAPVFCRVQIFTWNEHVHAVELSDFNETPYFWASGKTDMDQLRKWLNHHSLDSSPLNVIILSDGNYPESSLTTISRWLNQQSNINISVVSIGSDASVANLNKLSTQKKSFPPENISIALQTLFSQINLKTLPPLSLHD</sequence>
<accession>A0AAW7ZEK8</accession>
<dbReference type="Gene3D" id="3.40.50.410">
    <property type="entry name" value="von Willebrand factor, type A domain"/>
    <property type="match status" value="1"/>
</dbReference>
<name>A0AAW7ZEK8_9FIRM</name>
<dbReference type="CDD" id="cd00198">
    <property type="entry name" value="vWFA"/>
    <property type="match status" value="1"/>
</dbReference>
<reference evidence="2" key="2">
    <citation type="submission" date="2023-03" db="EMBL/GenBank/DDBJ databases">
        <authorList>
            <person name="Zhang Z."/>
        </authorList>
    </citation>
    <scope>NUCLEOTIDE SEQUENCE</scope>
    <source>
        <strain evidence="2">DSA</strain>
    </source>
</reference>
<dbReference type="PROSITE" id="PS50234">
    <property type="entry name" value="VWFA"/>
    <property type="match status" value="1"/>
</dbReference>
<dbReference type="RefSeq" id="WP_304543264.1">
    <property type="nucleotide sequence ID" value="NZ_JARPTC010000016.1"/>
</dbReference>
<dbReference type="SUPFAM" id="SSF53300">
    <property type="entry name" value="vWA-like"/>
    <property type="match status" value="1"/>
</dbReference>
<reference evidence="2" key="1">
    <citation type="journal article" date="2023" name="J. Hazard. Mater.">
        <title>Anaerobic biodegradation of pyrene and benzo[a]pyrene by a new sulfate-reducing Desulforamulus aquiferis strain DSA.</title>
        <authorList>
            <person name="Zhang Z."/>
            <person name="Sun J."/>
            <person name="Gong X."/>
            <person name="Wang C."/>
            <person name="Wang H."/>
        </authorList>
    </citation>
    <scope>NUCLEOTIDE SEQUENCE</scope>
    <source>
        <strain evidence="2">DSA</strain>
    </source>
</reference>
<protein>
    <submittedName>
        <fullName evidence="2">VWA domain-containing protein</fullName>
    </submittedName>
</protein>
<comment type="caution">
    <text evidence="2">The sequence shown here is derived from an EMBL/GenBank/DDBJ whole genome shotgun (WGS) entry which is preliminary data.</text>
</comment>
<evidence type="ECO:0000313" key="2">
    <source>
        <dbReference type="EMBL" id="MDO7787863.1"/>
    </source>
</evidence>